<reference evidence="2" key="1">
    <citation type="submission" date="2018-02" db="EMBL/GenBank/DDBJ databases">
        <title>Rhizophora mucronata_Transcriptome.</title>
        <authorList>
            <person name="Meera S.P."/>
            <person name="Sreeshan A."/>
            <person name="Augustine A."/>
        </authorList>
    </citation>
    <scope>NUCLEOTIDE SEQUENCE</scope>
    <source>
        <tissue evidence="2">Leaf</tissue>
    </source>
</reference>
<feature type="region of interest" description="Disordered" evidence="1">
    <location>
        <begin position="1"/>
        <end position="46"/>
    </location>
</feature>
<protein>
    <submittedName>
        <fullName evidence="2">Uncharacterized protein MANES_04G123000</fullName>
    </submittedName>
</protein>
<evidence type="ECO:0000313" key="2">
    <source>
        <dbReference type="EMBL" id="MBW91371.1"/>
    </source>
</evidence>
<sequence>MVSVFPQNSITFQFSPNPHSPIHPATNSSLRSETNPFSRSESPSNRSPQFWFLLEFSALPGDLGFWVRNVLWCGGVGSMANPCTNCVPSMPLLPHSGPLLVHSRRHARATL</sequence>
<name>A0A2P2JD18_RHIMU</name>
<accession>A0A2P2JD18</accession>
<dbReference type="AlphaFoldDB" id="A0A2P2JD18"/>
<evidence type="ECO:0000256" key="1">
    <source>
        <dbReference type="SAM" id="MobiDB-lite"/>
    </source>
</evidence>
<feature type="compositionally biased region" description="Polar residues" evidence="1">
    <location>
        <begin position="25"/>
        <end position="46"/>
    </location>
</feature>
<organism evidence="2">
    <name type="scientific">Rhizophora mucronata</name>
    <name type="common">Asiatic mangrove</name>
    <dbReference type="NCBI Taxonomy" id="61149"/>
    <lineage>
        <taxon>Eukaryota</taxon>
        <taxon>Viridiplantae</taxon>
        <taxon>Streptophyta</taxon>
        <taxon>Embryophyta</taxon>
        <taxon>Tracheophyta</taxon>
        <taxon>Spermatophyta</taxon>
        <taxon>Magnoliopsida</taxon>
        <taxon>eudicotyledons</taxon>
        <taxon>Gunneridae</taxon>
        <taxon>Pentapetalae</taxon>
        <taxon>rosids</taxon>
        <taxon>fabids</taxon>
        <taxon>Malpighiales</taxon>
        <taxon>Rhizophoraceae</taxon>
        <taxon>Rhizophora</taxon>
    </lineage>
</organism>
<dbReference type="EMBL" id="GGEC01010888">
    <property type="protein sequence ID" value="MBW91371.1"/>
    <property type="molecule type" value="Transcribed_RNA"/>
</dbReference>
<proteinExistence type="predicted"/>
<feature type="compositionally biased region" description="Polar residues" evidence="1">
    <location>
        <begin position="1"/>
        <end position="17"/>
    </location>
</feature>